<dbReference type="EMBL" id="QJKK01000007">
    <property type="protein sequence ID" value="RAL23212.1"/>
    <property type="molecule type" value="Genomic_DNA"/>
</dbReference>
<dbReference type="InterPro" id="IPR036890">
    <property type="entry name" value="HATPase_C_sf"/>
</dbReference>
<keyword evidence="12" id="KW-1185">Reference proteome</keyword>
<keyword evidence="9" id="KW-1133">Transmembrane helix</keyword>
<dbReference type="EC" id="2.7.13.3" evidence="2"/>
<evidence type="ECO:0000313" key="11">
    <source>
        <dbReference type="EMBL" id="RAL23212.1"/>
    </source>
</evidence>
<dbReference type="PANTHER" id="PTHR24421:SF10">
    <property type="entry name" value="NITRATE_NITRITE SENSOR PROTEIN NARQ"/>
    <property type="match status" value="1"/>
</dbReference>
<evidence type="ECO:0000256" key="5">
    <source>
        <dbReference type="ARBA" id="ARBA00022741"/>
    </source>
</evidence>
<feature type="transmembrane region" description="Helical" evidence="9">
    <location>
        <begin position="37"/>
        <end position="54"/>
    </location>
</feature>
<evidence type="ECO:0000256" key="4">
    <source>
        <dbReference type="ARBA" id="ARBA00022679"/>
    </source>
</evidence>
<keyword evidence="6 11" id="KW-0418">Kinase</keyword>
<keyword evidence="9" id="KW-0472">Membrane</keyword>
<gene>
    <name evidence="11" type="ORF">DL897_12670</name>
</gene>
<dbReference type="AlphaFoldDB" id="A0A364K2Z9"/>
<protein>
    <recommendedName>
        <fullName evidence="2">histidine kinase</fullName>
        <ecNumber evidence="2">2.7.13.3</ecNumber>
    </recommendedName>
</protein>
<dbReference type="RefSeq" id="WP_113659519.1">
    <property type="nucleotide sequence ID" value="NZ_KZ845669.1"/>
</dbReference>
<organism evidence="11 12">
    <name type="scientific">Thermoflavimicrobium daqui</name>
    <dbReference type="NCBI Taxonomy" id="2137476"/>
    <lineage>
        <taxon>Bacteria</taxon>
        <taxon>Bacillati</taxon>
        <taxon>Bacillota</taxon>
        <taxon>Bacilli</taxon>
        <taxon>Bacillales</taxon>
        <taxon>Thermoactinomycetaceae</taxon>
        <taxon>Thermoflavimicrobium</taxon>
    </lineage>
</organism>
<dbReference type="GO" id="GO:0046983">
    <property type="term" value="F:protein dimerization activity"/>
    <property type="evidence" value="ECO:0007669"/>
    <property type="project" value="InterPro"/>
</dbReference>
<keyword evidence="5" id="KW-0547">Nucleotide-binding</keyword>
<dbReference type="Gene3D" id="3.30.565.10">
    <property type="entry name" value="Histidine kinase-like ATPase, C-terminal domain"/>
    <property type="match status" value="1"/>
</dbReference>
<dbReference type="InterPro" id="IPR050482">
    <property type="entry name" value="Sensor_HK_TwoCompSys"/>
</dbReference>
<evidence type="ECO:0000256" key="6">
    <source>
        <dbReference type="ARBA" id="ARBA00022777"/>
    </source>
</evidence>
<evidence type="ECO:0000256" key="3">
    <source>
        <dbReference type="ARBA" id="ARBA00022553"/>
    </source>
</evidence>
<dbReference type="SUPFAM" id="SSF55874">
    <property type="entry name" value="ATPase domain of HSP90 chaperone/DNA topoisomerase II/histidine kinase"/>
    <property type="match status" value="1"/>
</dbReference>
<keyword evidence="7" id="KW-0067">ATP-binding</keyword>
<dbReference type="PANTHER" id="PTHR24421">
    <property type="entry name" value="NITRATE/NITRITE SENSOR PROTEIN NARX-RELATED"/>
    <property type="match status" value="1"/>
</dbReference>
<dbReference type="Gene3D" id="1.20.5.1930">
    <property type="match status" value="1"/>
</dbReference>
<proteinExistence type="predicted"/>
<dbReference type="InterPro" id="IPR011712">
    <property type="entry name" value="Sig_transdc_His_kin_sub3_dim/P"/>
</dbReference>
<accession>A0A364K2Z9</accession>
<dbReference type="CDD" id="cd16917">
    <property type="entry name" value="HATPase_UhpB-NarQ-NarX-like"/>
    <property type="match status" value="1"/>
</dbReference>
<dbReference type="GO" id="GO:0005524">
    <property type="term" value="F:ATP binding"/>
    <property type="evidence" value="ECO:0007669"/>
    <property type="project" value="UniProtKB-KW"/>
</dbReference>
<evidence type="ECO:0000313" key="12">
    <source>
        <dbReference type="Proteomes" id="UP000251213"/>
    </source>
</evidence>
<keyword evidence="9" id="KW-0812">Transmembrane</keyword>
<name>A0A364K2Z9_9BACL</name>
<comment type="caution">
    <text evidence="11">The sequence shown here is derived from an EMBL/GenBank/DDBJ whole genome shotgun (WGS) entry which is preliminary data.</text>
</comment>
<keyword evidence="3" id="KW-0597">Phosphoprotein</keyword>
<dbReference type="Pfam" id="PF07730">
    <property type="entry name" value="HisKA_3"/>
    <property type="match status" value="1"/>
</dbReference>
<dbReference type="GO" id="GO:0016020">
    <property type="term" value="C:membrane"/>
    <property type="evidence" value="ECO:0007669"/>
    <property type="project" value="InterPro"/>
</dbReference>
<sequence length="280" mass="32707">MSYKQIKALILILPTLIIGLWEYTRHAFLLPYISMDLGNWLSPLIVFLVTITILRKLFLIYEKMQVQLEQERAEKVILQERERIARELHDGIAQSLFLYSVQINQLKKQNPSFDWADLEKSLRQMHDYVRHAISNLKTPPTSDNHQWQIQVKDWINQYQLDTGLSVEVTIEYPTDSLCPKEKVELFACIQEALTNIRKHAQAKAVSLCLIPYEKGWKLEIVDDGVGFQNDPFQTMDHFGLKIMKDRAAEISASLTLQRENQQTKLAIIREGEYVSNSYRR</sequence>
<evidence type="ECO:0000256" key="7">
    <source>
        <dbReference type="ARBA" id="ARBA00022840"/>
    </source>
</evidence>
<evidence type="ECO:0000256" key="9">
    <source>
        <dbReference type="SAM" id="Phobius"/>
    </source>
</evidence>
<keyword evidence="8" id="KW-0902">Two-component regulatory system</keyword>
<evidence type="ECO:0000256" key="1">
    <source>
        <dbReference type="ARBA" id="ARBA00000085"/>
    </source>
</evidence>
<evidence type="ECO:0000259" key="10">
    <source>
        <dbReference type="Pfam" id="PF07730"/>
    </source>
</evidence>
<dbReference type="GO" id="GO:0000155">
    <property type="term" value="F:phosphorelay sensor kinase activity"/>
    <property type="evidence" value="ECO:0007669"/>
    <property type="project" value="InterPro"/>
</dbReference>
<comment type="catalytic activity">
    <reaction evidence="1">
        <text>ATP + protein L-histidine = ADP + protein N-phospho-L-histidine.</text>
        <dbReference type="EC" id="2.7.13.3"/>
    </reaction>
</comment>
<reference evidence="11 12" key="2">
    <citation type="submission" date="2018-06" db="EMBL/GenBank/DDBJ databases">
        <authorList>
            <person name="Zhirakovskaya E."/>
        </authorList>
    </citation>
    <scope>NUCLEOTIDE SEQUENCE [LARGE SCALE GENOMIC DNA]</scope>
    <source>
        <strain evidence="11 12">FBKL4.011</strain>
    </source>
</reference>
<dbReference type="OrthoDB" id="773385at2"/>
<evidence type="ECO:0000256" key="8">
    <source>
        <dbReference type="ARBA" id="ARBA00023012"/>
    </source>
</evidence>
<reference evidence="11 12" key="1">
    <citation type="submission" date="2018-06" db="EMBL/GenBank/DDBJ databases">
        <title>Thermoflavimicrobium daqus sp. nov., a thermophilic microbe isolated from Moutai-flavour Daqu.</title>
        <authorList>
            <person name="Wang X."/>
            <person name="Zhou H."/>
        </authorList>
    </citation>
    <scope>NUCLEOTIDE SEQUENCE [LARGE SCALE GENOMIC DNA]</scope>
    <source>
        <strain evidence="11 12">FBKL4.011</strain>
    </source>
</reference>
<keyword evidence="4" id="KW-0808">Transferase</keyword>
<evidence type="ECO:0000256" key="2">
    <source>
        <dbReference type="ARBA" id="ARBA00012438"/>
    </source>
</evidence>
<feature type="domain" description="Signal transduction histidine kinase subgroup 3 dimerisation and phosphoacceptor" evidence="10">
    <location>
        <begin position="80"/>
        <end position="136"/>
    </location>
</feature>
<dbReference type="Proteomes" id="UP000251213">
    <property type="component" value="Unassembled WGS sequence"/>
</dbReference>